<feature type="compositionally biased region" description="Polar residues" evidence="1">
    <location>
        <begin position="186"/>
        <end position="197"/>
    </location>
</feature>
<name>A0A8S9PN32_BRACR</name>
<accession>A0A8S9PN32</accession>
<evidence type="ECO:0000256" key="1">
    <source>
        <dbReference type="SAM" id="MobiDB-lite"/>
    </source>
</evidence>
<comment type="caution">
    <text evidence="2">The sequence shown here is derived from an EMBL/GenBank/DDBJ whole genome shotgun (WGS) entry which is preliminary data.</text>
</comment>
<reference evidence="2" key="1">
    <citation type="submission" date="2019-12" db="EMBL/GenBank/DDBJ databases">
        <title>Genome sequencing and annotation of Brassica cretica.</title>
        <authorList>
            <person name="Studholme D.J."/>
            <person name="Sarris P."/>
        </authorList>
    </citation>
    <scope>NUCLEOTIDE SEQUENCE</scope>
    <source>
        <strain evidence="2">PFS-109/04</strain>
        <tissue evidence="2">Leaf</tissue>
    </source>
</reference>
<dbReference type="AlphaFoldDB" id="A0A8S9PN32"/>
<protein>
    <submittedName>
        <fullName evidence="2">Uncharacterized protein</fullName>
    </submittedName>
</protein>
<dbReference type="EMBL" id="QGKX02001347">
    <property type="protein sequence ID" value="KAF3522209.1"/>
    <property type="molecule type" value="Genomic_DNA"/>
</dbReference>
<gene>
    <name evidence="2" type="ORF">F2Q69_00047873</name>
</gene>
<evidence type="ECO:0000313" key="2">
    <source>
        <dbReference type="EMBL" id="KAF3522209.1"/>
    </source>
</evidence>
<proteinExistence type="predicted"/>
<sequence>MQVVQTGDTVKRQEALAREAVVEKAKHHVNAIIDDDFWQVVKHEKLGEGDFEVESTMSFGGSHWCRPMSMDTHRSTDHDEDRSTDYSKNRSTSSAESTAECSAVRIMTHEEFAEKHPHPPSPFYVKIDRPHEPAVDRQRETDIDRLPSPPIDRRAPLTYRVRLPSIDNDRINALRPQPKPLVNLPEPTTNPSDTTPEPMQVDEATEGRRLRKRKEKILKNLKREANEKEMDGFTKRVLRIPVRNLLMKFISHTGCGCSSERLRRLRRTLGECFIRSGKG</sequence>
<dbReference type="Proteomes" id="UP000712600">
    <property type="component" value="Unassembled WGS sequence"/>
</dbReference>
<feature type="region of interest" description="Disordered" evidence="1">
    <location>
        <begin position="170"/>
        <end position="209"/>
    </location>
</feature>
<feature type="region of interest" description="Disordered" evidence="1">
    <location>
        <begin position="70"/>
        <end position="101"/>
    </location>
</feature>
<organism evidence="2 3">
    <name type="scientific">Brassica cretica</name>
    <name type="common">Mustard</name>
    <dbReference type="NCBI Taxonomy" id="69181"/>
    <lineage>
        <taxon>Eukaryota</taxon>
        <taxon>Viridiplantae</taxon>
        <taxon>Streptophyta</taxon>
        <taxon>Embryophyta</taxon>
        <taxon>Tracheophyta</taxon>
        <taxon>Spermatophyta</taxon>
        <taxon>Magnoliopsida</taxon>
        <taxon>eudicotyledons</taxon>
        <taxon>Gunneridae</taxon>
        <taxon>Pentapetalae</taxon>
        <taxon>rosids</taxon>
        <taxon>malvids</taxon>
        <taxon>Brassicales</taxon>
        <taxon>Brassicaceae</taxon>
        <taxon>Brassiceae</taxon>
        <taxon>Brassica</taxon>
    </lineage>
</organism>
<feature type="region of interest" description="Disordered" evidence="1">
    <location>
        <begin position="133"/>
        <end position="152"/>
    </location>
</feature>
<feature type="compositionally biased region" description="Basic and acidic residues" evidence="1">
    <location>
        <begin position="71"/>
        <end position="88"/>
    </location>
</feature>
<feature type="compositionally biased region" description="Low complexity" evidence="1">
    <location>
        <begin position="91"/>
        <end position="101"/>
    </location>
</feature>
<evidence type="ECO:0000313" key="3">
    <source>
        <dbReference type="Proteomes" id="UP000712600"/>
    </source>
</evidence>